<dbReference type="Proteomes" id="UP000642125">
    <property type="component" value="Unassembled WGS sequence"/>
</dbReference>
<sequence length="232" mass="25309">MASRYVSDNVRANWSFAAALVVAVGVVALRSGELRLGPAVAASLYLVMWPVFTLLYLVWTHVTYAGRGPRGLVASAWREQDLGRRWWNRVLGYGGAASWTLSAAVVAVAVTIFIAQDPTYRDDWTYIGLGLLNVACSWAQMVYAFALQYLRLDAGRRDDGERHLTVDVEGTPQFGDYLTLAVLLSAMAATVSGHMRSRAAWTLARTHVLLAFSFNSVVVAMMVSLLFGGLGS</sequence>
<feature type="transmembrane region" description="Helical" evidence="1">
    <location>
        <begin position="12"/>
        <end position="29"/>
    </location>
</feature>
<feature type="transmembrane region" description="Helical" evidence="1">
    <location>
        <begin position="126"/>
        <end position="146"/>
    </location>
</feature>
<dbReference type="AlphaFoldDB" id="A0A919P8J9"/>
<keyword evidence="1" id="KW-1133">Transmembrane helix</keyword>
<protein>
    <recommendedName>
        <fullName evidence="4">DUF1345 domain-containing protein</fullName>
    </recommendedName>
</protein>
<proteinExistence type="predicted"/>
<name>A0A919P8J9_9CELL</name>
<feature type="transmembrane region" description="Helical" evidence="1">
    <location>
        <begin position="90"/>
        <end position="114"/>
    </location>
</feature>
<keyword evidence="1" id="KW-0472">Membrane</keyword>
<dbReference type="RefSeq" id="WP_203667117.1">
    <property type="nucleotide sequence ID" value="NZ_BONO01000002.1"/>
</dbReference>
<evidence type="ECO:0008006" key="4">
    <source>
        <dbReference type="Google" id="ProtNLM"/>
    </source>
</evidence>
<evidence type="ECO:0000256" key="1">
    <source>
        <dbReference type="SAM" id="Phobius"/>
    </source>
</evidence>
<keyword evidence="1" id="KW-0812">Transmembrane</keyword>
<organism evidence="2 3">
    <name type="scientific">Cellulomonas pakistanensis</name>
    <dbReference type="NCBI Taxonomy" id="992287"/>
    <lineage>
        <taxon>Bacteria</taxon>
        <taxon>Bacillati</taxon>
        <taxon>Actinomycetota</taxon>
        <taxon>Actinomycetes</taxon>
        <taxon>Micrococcales</taxon>
        <taxon>Cellulomonadaceae</taxon>
        <taxon>Cellulomonas</taxon>
    </lineage>
</organism>
<evidence type="ECO:0000313" key="2">
    <source>
        <dbReference type="EMBL" id="GIG35088.1"/>
    </source>
</evidence>
<comment type="caution">
    <text evidence="2">The sequence shown here is derived from an EMBL/GenBank/DDBJ whole genome shotgun (WGS) entry which is preliminary data.</text>
</comment>
<evidence type="ECO:0000313" key="3">
    <source>
        <dbReference type="Proteomes" id="UP000642125"/>
    </source>
</evidence>
<gene>
    <name evidence="2" type="ORF">Cpa01nite_04690</name>
</gene>
<accession>A0A919P8J9</accession>
<dbReference type="InterPro" id="IPR009781">
    <property type="entry name" value="DUF1345"/>
</dbReference>
<reference evidence="2" key="1">
    <citation type="submission" date="2021-01" db="EMBL/GenBank/DDBJ databases">
        <title>Whole genome shotgun sequence of Cellulomonas pakistanensis NBRC 110800.</title>
        <authorList>
            <person name="Komaki H."/>
            <person name="Tamura T."/>
        </authorList>
    </citation>
    <scope>NUCLEOTIDE SEQUENCE</scope>
    <source>
        <strain evidence="2">NBRC 110800</strain>
    </source>
</reference>
<feature type="transmembrane region" description="Helical" evidence="1">
    <location>
        <begin position="36"/>
        <end position="59"/>
    </location>
</feature>
<feature type="transmembrane region" description="Helical" evidence="1">
    <location>
        <begin position="207"/>
        <end position="230"/>
    </location>
</feature>
<dbReference type="Pfam" id="PF07077">
    <property type="entry name" value="DUF1345"/>
    <property type="match status" value="1"/>
</dbReference>
<keyword evidence="3" id="KW-1185">Reference proteome</keyword>
<dbReference type="EMBL" id="BONO01000002">
    <property type="protein sequence ID" value="GIG35088.1"/>
    <property type="molecule type" value="Genomic_DNA"/>
</dbReference>